<keyword evidence="2" id="KW-1185">Reference proteome</keyword>
<accession>A0ACD6A9T7</accession>
<organism evidence="1 2">
    <name type="scientific">Avena sativa</name>
    <name type="common">Oat</name>
    <dbReference type="NCBI Taxonomy" id="4498"/>
    <lineage>
        <taxon>Eukaryota</taxon>
        <taxon>Viridiplantae</taxon>
        <taxon>Streptophyta</taxon>
        <taxon>Embryophyta</taxon>
        <taxon>Tracheophyta</taxon>
        <taxon>Spermatophyta</taxon>
        <taxon>Magnoliopsida</taxon>
        <taxon>Liliopsida</taxon>
        <taxon>Poales</taxon>
        <taxon>Poaceae</taxon>
        <taxon>BOP clade</taxon>
        <taxon>Pooideae</taxon>
        <taxon>Poodae</taxon>
        <taxon>Poeae</taxon>
        <taxon>Poeae Chloroplast Group 1 (Aveneae type)</taxon>
        <taxon>Aveninae</taxon>
        <taxon>Avena</taxon>
    </lineage>
</organism>
<name>A0ACD6A9T7_AVESA</name>
<evidence type="ECO:0000313" key="2">
    <source>
        <dbReference type="Proteomes" id="UP001732700"/>
    </source>
</evidence>
<dbReference type="Proteomes" id="UP001732700">
    <property type="component" value="Chromosome 7C"/>
</dbReference>
<reference evidence="1" key="1">
    <citation type="submission" date="2021-05" db="EMBL/GenBank/DDBJ databases">
        <authorList>
            <person name="Scholz U."/>
            <person name="Mascher M."/>
            <person name="Fiebig A."/>
        </authorList>
    </citation>
    <scope>NUCLEOTIDE SEQUENCE [LARGE SCALE GENOMIC DNA]</scope>
</reference>
<sequence length="309" mass="35462">MPHKRPLDAVDPPEQEVARFPRKRLRRTGLVMMWLERRRARAVTVEQMVRQAQLDTAKLIILLMVLVARLGSVEGLLLQLPNLLQRLWAEQFVTFQSSVMGSIQDTIRSVLRAEIQERQPVLLPNVVYERSRQMPECLPETGRSSGVLKLRFVDADRPKDPIYTGSPVQWQNGQNTKLTGMKRDNWSTMIEHASTCDPGNEIYSYRVAEENCELLFNDFYDLVGMIINGQYVPVRNLDQFQQRKVNNWKKSAYKKFEDRENSGGLIPDYLMSNGHPARAASLNNEAGPSVQARPTWQYPNSMAAQQGEF</sequence>
<protein>
    <submittedName>
        <fullName evidence="1">Uncharacterized protein</fullName>
    </submittedName>
</protein>
<evidence type="ECO:0000313" key="1">
    <source>
        <dbReference type="EnsemblPlants" id="AVESA.00010b.r2.7CG0705560.1.CDS"/>
    </source>
</evidence>
<proteinExistence type="predicted"/>
<dbReference type="EnsemblPlants" id="AVESA.00010b.r2.7CG0705560.1">
    <property type="protein sequence ID" value="AVESA.00010b.r2.7CG0705560.1.CDS"/>
    <property type="gene ID" value="AVESA.00010b.r2.7CG0705560"/>
</dbReference>
<reference evidence="1" key="2">
    <citation type="submission" date="2025-09" db="UniProtKB">
        <authorList>
            <consortium name="EnsemblPlants"/>
        </authorList>
    </citation>
    <scope>IDENTIFICATION</scope>
</reference>